<dbReference type="InterPro" id="IPR052188">
    <property type="entry name" value="Ni-pincer_cofactor_biosynth"/>
</dbReference>
<keyword evidence="3" id="KW-1185">Reference proteome</keyword>
<sequence length="250" mass="28713">MDLKEFFQQNPRAALGFSGGVDSAFLLAMAVKYKAQVQPYFIKTAFQPEFELHDARELTRRLGVELTVIEHDILSSRQVAENPENRCYYCKKTLFGLLKEKALKDGYTMLLDGTNASDDFSDRPGMQAIRELEVRSPLRECGLTKTEIRRLSKEEGLFTWNKPSYACLATRIPAGTVLTEPELQKIEKAEDKLFSLGFTDFRIRLFHGAARIQLPAEQMAKMTEIREEIYRELKPYFKAVLLDLETRKSV</sequence>
<accession>A0ABV2M717</accession>
<dbReference type="Proteomes" id="UP001549106">
    <property type="component" value="Unassembled WGS sequence"/>
</dbReference>
<feature type="domain" description="Asparagine synthetase" evidence="1">
    <location>
        <begin position="17"/>
        <end position="114"/>
    </location>
</feature>
<dbReference type="PANTHER" id="PTHR43169">
    <property type="entry name" value="EXSB FAMILY PROTEIN"/>
    <property type="match status" value="1"/>
</dbReference>
<dbReference type="Gene3D" id="3.40.50.620">
    <property type="entry name" value="HUPs"/>
    <property type="match status" value="1"/>
</dbReference>
<dbReference type="InterPro" id="IPR001962">
    <property type="entry name" value="Asn_synthase"/>
</dbReference>
<dbReference type="CDD" id="cd01990">
    <property type="entry name" value="LarE-like"/>
    <property type="match status" value="1"/>
</dbReference>
<dbReference type="EMBL" id="JBEPMJ010000043">
    <property type="protein sequence ID" value="MET3752272.1"/>
    <property type="molecule type" value="Genomic_DNA"/>
</dbReference>
<dbReference type="PIRSF" id="PIRSF006661">
    <property type="entry name" value="PP-lp_UCP006661"/>
    <property type="match status" value="1"/>
</dbReference>
<dbReference type="NCBIfam" id="TIGR00268">
    <property type="entry name" value="ATP-dependent sacrificial sulfur transferase LarE"/>
    <property type="match status" value="1"/>
</dbReference>
<dbReference type="InterPro" id="IPR005232">
    <property type="entry name" value="LarE"/>
</dbReference>
<dbReference type="SUPFAM" id="SSF52402">
    <property type="entry name" value="Adenine nucleotide alpha hydrolases-like"/>
    <property type="match status" value="1"/>
</dbReference>
<dbReference type="PANTHER" id="PTHR43169:SF2">
    <property type="entry name" value="NAD_GMP SYNTHASE DOMAIN-CONTAINING PROTEIN"/>
    <property type="match status" value="1"/>
</dbReference>
<proteinExistence type="predicted"/>
<dbReference type="RefSeq" id="WP_257465606.1">
    <property type="nucleotide sequence ID" value="NZ_JANJZT010000042.1"/>
</dbReference>
<dbReference type="Pfam" id="PF00733">
    <property type="entry name" value="Asn_synthase"/>
    <property type="match status" value="1"/>
</dbReference>
<comment type="caution">
    <text evidence="2">The sequence shown here is derived from an EMBL/GenBank/DDBJ whole genome shotgun (WGS) entry which is preliminary data.</text>
</comment>
<evidence type="ECO:0000313" key="3">
    <source>
        <dbReference type="Proteomes" id="UP001549106"/>
    </source>
</evidence>
<reference evidence="2 3" key="1">
    <citation type="submission" date="2024-06" db="EMBL/GenBank/DDBJ databases">
        <title>Genomic Encyclopedia of Type Strains, Phase IV (KMG-IV): sequencing the most valuable type-strain genomes for metagenomic binning, comparative biology and taxonomic classification.</title>
        <authorList>
            <person name="Goeker M."/>
        </authorList>
    </citation>
    <scope>NUCLEOTIDE SEQUENCE [LARGE SCALE GENOMIC DNA]</scope>
    <source>
        <strain evidence="2 3">DSM 29492</strain>
    </source>
</reference>
<protein>
    <recommendedName>
        <fullName evidence="1">Asparagine synthetase domain-containing protein</fullName>
    </recommendedName>
</protein>
<gene>
    <name evidence="2" type="ORF">ABID24_003542</name>
</gene>
<organism evidence="2 3">
    <name type="scientific">Blautia caecimuris</name>
    <dbReference type="NCBI Taxonomy" id="1796615"/>
    <lineage>
        <taxon>Bacteria</taxon>
        <taxon>Bacillati</taxon>
        <taxon>Bacillota</taxon>
        <taxon>Clostridia</taxon>
        <taxon>Lachnospirales</taxon>
        <taxon>Lachnospiraceae</taxon>
        <taxon>Blautia</taxon>
    </lineage>
</organism>
<name>A0ABV2M717_9FIRM</name>
<dbReference type="InterPro" id="IPR014729">
    <property type="entry name" value="Rossmann-like_a/b/a_fold"/>
</dbReference>
<evidence type="ECO:0000313" key="2">
    <source>
        <dbReference type="EMBL" id="MET3752272.1"/>
    </source>
</evidence>
<evidence type="ECO:0000259" key="1">
    <source>
        <dbReference type="Pfam" id="PF00733"/>
    </source>
</evidence>